<dbReference type="Proteomes" id="UP000018766">
    <property type="component" value="Unassembled WGS sequence"/>
</dbReference>
<dbReference type="InterPro" id="IPR003795">
    <property type="entry name" value="DUF192"/>
</dbReference>
<keyword evidence="1" id="KW-0732">Signal</keyword>
<reference evidence="2 3" key="1">
    <citation type="submission" date="2013-11" db="EMBL/GenBank/DDBJ databases">
        <title>Genomic analysis of Pelistega sp. HM-7.</title>
        <authorList>
            <person name="Kumbhare S.V."/>
            <person name="Shetty S.A."/>
            <person name="Sharma O."/>
            <person name="Dhotre D.P."/>
        </authorList>
    </citation>
    <scope>NUCLEOTIDE SEQUENCE [LARGE SCALE GENOMIC DNA]</scope>
    <source>
        <strain evidence="2 3">HM-7</strain>
    </source>
</reference>
<dbReference type="PANTHER" id="PTHR37953:SF1">
    <property type="entry name" value="UPF0127 PROTEIN MJ1496"/>
    <property type="match status" value="1"/>
</dbReference>
<feature type="signal peptide" evidence="1">
    <location>
        <begin position="1"/>
        <end position="28"/>
    </location>
</feature>
<dbReference type="RefSeq" id="WP_023950166.1">
    <property type="nucleotide sequence ID" value="NZ_AYSV01000066.1"/>
</dbReference>
<keyword evidence="3" id="KW-1185">Reference proteome</keyword>
<gene>
    <name evidence="2" type="ORF">V757_04295</name>
</gene>
<evidence type="ECO:0000313" key="3">
    <source>
        <dbReference type="Proteomes" id="UP000018766"/>
    </source>
</evidence>
<dbReference type="Gene3D" id="2.60.120.1140">
    <property type="entry name" value="Protein of unknown function DUF192"/>
    <property type="match status" value="1"/>
</dbReference>
<dbReference type="InterPro" id="IPR038695">
    <property type="entry name" value="Saro_0823-like_sf"/>
</dbReference>
<organism evidence="2 3">
    <name type="scientific">Pelistega indica</name>
    <dbReference type="NCBI Taxonomy" id="1414851"/>
    <lineage>
        <taxon>Bacteria</taxon>
        <taxon>Pseudomonadati</taxon>
        <taxon>Pseudomonadota</taxon>
        <taxon>Betaproteobacteria</taxon>
        <taxon>Burkholderiales</taxon>
        <taxon>Alcaligenaceae</taxon>
        <taxon>Pelistega</taxon>
    </lineage>
</organism>
<comment type="caution">
    <text evidence="2">The sequence shown here is derived from an EMBL/GenBank/DDBJ whole genome shotgun (WGS) entry which is preliminary data.</text>
</comment>
<proteinExistence type="predicted"/>
<dbReference type="Pfam" id="PF02643">
    <property type="entry name" value="DUF192"/>
    <property type="match status" value="1"/>
</dbReference>
<sequence length="165" mass="18742">MFKSFLNLLRYVSLSKLALISLTPVAFAANLTLHSLDDVIKQHKLTYQSTLEINSHRISTEVVDNNQTRARGLMFRASLPADAGMLFVFDDEKTRCFWMKNTFIPLSIAYINAEGKIIDIRNMEPQDQTSICSAEPAKFALEVNQGWFEKHKVSIGDTIWVVNTN</sequence>
<dbReference type="AlphaFoldDB" id="V8G7Q9"/>
<protein>
    <submittedName>
        <fullName evidence="2">Uncharacterized protein</fullName>
    </submittedName>
</protein>
<dbReference type="PANTHER" id="PTHR37953">
    <property type="entry name" value="UPF0127 PROTEIN MJ1496"/>
    <property type="match status" value="1"/>
</dbReference>
<accession>V8G7Q9</accession>
<evidence type="ECO:0000256" key="1">
    <source>
        <dbReference type="SAM" id="SignalP"/>
    </source>
</evidence>
<dbReference type="EMBL" id="AYSV01000066">
    <property type="protein sequence ID" value="ETD72445.1"/>
    <property type="molecule type" value="Genomic_DNA"/>
</dbReference>
<evidence type="ECO:0000313" key="2">
    <source>
        <dbReference type="EMBL" id="ETD72445.1"/>
    </source>
</evidence>
<name>V8G7Q9_9BURK</name>
<feature type="chain" id="PRO_5004769300" evidence="1">
    <location>
        <begin position="29"/>
        <end position="165"/>
    </location>
</feature>